<protein>
    <submittedName>
        <fullName evidence="2">Uncharacterized protein</fullName>
    </submittedName>
</protein>
<organism evidence="2 3">
    <name type="scientific">Nocardioides imazamoxiresistens</name>
    <dbReference type="NCBI Taxonomy" id="3231893"/>
    <lineage>
        <taxon>Bacteria</taxon>
        <taxon>Bacillati</taxon>
        <taxon>Actinomycetota</taxon>
        <taxon>Actinomycetes</taxon>
        <taxon>Propionibacteriales</taxon>
        <taxon>Nocardioidaceae</taxon>
        <taxon>Nocardioides</taxon>
    </lineage>
</organism>
<dbReference type="RefSeq" id="WP_315731936.1">
    <property type="nucleotide sequence ID" value="NZ_JAVYII010000002.1"/>
</dbReference>
<evidence type="ECO:0000313" key="2">
    <source>
        <dbReference type="EMBL" id="MDT9592509.1"/>
    </source>
</evidence>
<dbReference type="Proteomes" id="UP001268542">
    <property type="component" value="Unassembled WGS sequence"/>
</dbReference>
<feature type="region of interest" description="Disordered" evidence="1">
    <location>
        <begin position="1"/>
        <end position="52"/>
    </location>
</feature>
<keyword evidence="3" id="KW-1185">Reference proteome</keyword>
<accession>A0ABU3PTF3</accession>
<evidence type="ECO:0000256" key="1">
    <source>
        <dbReference type="SAM" id="MobiDB-lite"/>
    </source>
</evidence>
<sequence length="52" mass="5800">MNTPAQYRLRARARTSAARPLHVDRASAATDGAHAQARRTDLRRHGARPPRL</sequence>
<reference evidence="2 3" key="1">
    <citation type="submission" date="2023-08" db="EMBL/GenBank/DDBJ databases">
        <title>Nocardioides seae sp. nov., a bacterium isolated from a soil.</title>
        <authorList>
            <person name="Wang X."/>
        </authorList>
    </citation>
    <scope>NUCLEOTIDE SEQUENCE [LARGE SCALE GENOMIC DNA]</scope>
    <source>
        <strain evidence="2 3">YZH12</strain>
    </source>
</reference>
<evidence type="ECO:0000313" key="3">
    <source>
        <dbReference type="Proteomes" id="UP001268542"/>
    </source>
</evidence>
<name>A0ABU3PTF3_9ACTN</name>
<gene>
    <name evidence="2" type="ORF">RDV89_05485</name>
</gene>
<proteinExistence type="predicted"/>
<comment type="caution">
    <text evidence="2">The sequence shown here is derived from an EMBL/GenBank/DDBJ whole genome shotgun (WGS) entry which is preliminary data.</text>
</comment>
<dbReference type="EMBL" id="JAVYII010000002">
    <property type="protein sequence ID" value="MDT9592509.1"/>
    <property type="molecule type" value="Genomic_DNA"/>
</dbReference>